<comment type="caution">
    <text evidence="1">The sequence shown here is derived from an EMBL/GenBank/DDBJ whole genome shotgun (WGS) entry which is preliminary data.</text>
</comment>
<dbReference type="EMBL" id="BNCQ01000066">
    <property type="protein sequence ID" value="GIM15545.1"/>
    <property type="molecule type" value="Genomic_DNA"/>
</dbReference>
<accession>A0A8J4GWX0</accession>
<proteinExistence type="predicted"/>
<evidence type="ECO:0000313" key="2">
    <source>
        <dbReference type="Proteomes" id="UP000722791"/>
    </source>
</evidence>
<dbReference type="Proteomes" id="UP000722791">
    <property type="component" value="Unassembled WGS sequence"/>
</dbReference>
<organism evidence="1 2">
    <name type="scientific">Volvox reticuliferus</name>
    <dbReference type="NCBI Taxonomy" id="1737510"/>
    <lineage>
        <taxon>Eukaryota</taxon>
        <taxon>Viridiplantae</taxon>
        <taxon>Chlorophyta</taxon>
        <taxon>core chlorophytes</taxon>
        <taxon>Chlorophyceae</taxon>
        <taxon>CS clade</taxon>
        <taxon>Chlamydomonadales</taxon>
        <taxon>Volvocaceae</taxon>
        <taxon>Volvox</taxon>
    </lineage>
</organism>
<dbReference type="AlphaFoldDB" id="A0A8J4GWX0"/>
<sequence length="112" mass="11532">MASARQLATRKNPVTIGQAAAAIAPSSCFLTGLLRKSPPGASAPGGAPRGCTDDEWLSPLMVCSSSGQVVDCRAWGVCDAGVCSSTMARTPKLISSETTTTPRWLRRAPPGT</sequence>
<protein>
    <submittedName>
        <fullName evidence="1">Uncharacterized protein</fullName>
    </submittedName>
</protein>
<name>A0A8J4GWX0_9CHLO</name>
<gene>
    <name evidence="1" type="ORF">Vretimale_18306</name>
</gene>
<reference evidence="1" key="1">
    <citation type="journal article" date="2021" name="Proc. Natl. Acad. Sci. U.S.A.">
        <title>Three genomes in the algal genus Volvox reveal the fate of a haploid sex-determining region after a transition to homothallism.</title>
        <authorList>
            <person name="Yamamoto K."/>
            <person name="Hamaji T."/>
            <person name="Kawai-Toyooka H."/>
            <person name="Matsuzaki R."/>
            <person name="Takahashi F."/>
            <person name="Nishimura Y."/>
            <person name="Kawachi M."/>
            <person name="Noguchi H."/>
            <person name="Minakuchi Y."/>
            <person name="Umen J.G."/>
            <person name="Toyoda A."/>
            <person name="Nozaki H."/>
        </authorList>
    </citation>
    <scope>NUCLEOTIDE SEQUENCE</scope>
    <source>
        <strain evidence="1">NIES-3785</strain>
    </source>
</reference>
<evidence type="ECO:0000313" key="1">
    <source>
        <dbReference type="EMBL" id="GIM15545.1"/>
    </source>
</evidence>